<dbReference type="Proteomes" id="UP000784294">
    <property type="component" value="Unassembled WGS sequence"/>
</dbReference>
<reference evidence="1" key="1">
    <citation type="submission" date="2018-11" db="EMBL/GenBank/DDBJ databases">
        <authorList>
            <consortium name="Pathogen Informatics"/>
        </authorList>
    </citation>
    <scope>NUCLEOTIDE SEQUENCE</scope>
</reference>
<proteinExistence type="predicted"/>
<sequence length="83" mass="9359">MSASELELEFRGRDKWSMSASERDERARLRVMVLLLCIGAVVKERFAQTRQHRLDNIEMSVSAEPPATTSSVAPLAELRWGLA</sequence>
<name>A0A448WWJ9_9PLAT</name>
<accession>A0A448WWJ9</accession>
<comment type="caution">
    <text evidence="1">The sequence shown here is derived from an EMBL/GenBank/DDBJ whole genome shotgun (WGS) entry which is preliminary data.</text>
</comment>
<evidence type="ECO:0000313" key="1">
    <source>
        <dbReference type="EMBL" id="VEL21927.1"/>
    </source>
</evidence>
<keyword evidence="2" id="KW-1185">Reference proteome</keyword>
<evidence type="ECO:0000313" key="2">
    <source>
        <dbReference type="Proteomes" id="UP000784294"/>
    </source>
</evidence>
<protein>
    <submittedName>
        <fullName evidence="1">Uncharacterized protein</fullName>
    </submittedName>
</protein>
<dbReference type="EMBL" id="CAAALY010053823">
    <property type="protein sequence ID" value="VEL21927.1"/>
    <property type="molecule type" value="Genomic_DNA"/>
</dbReference>
<dbReference type="AlphaFoldDB" id="A0A448WWJ9"/>
<organism evidence="1 2">
    <name type="scientific">Protopolystoma xenopodis</name>
    <dbReference type="NCBI Taxonomy" id="117903"/>
    <lineage>
        <taxon>Eukaryota</taxon>
        <taxon>Metazoa</taxon>
        <taxon>Spiralia</taxon>
        <taxon>Lophotrochozoa</taxon>
        <taxon>Platyhelminthes</taxon>
        <taxon>Monogenea</taxon>
        <taxon>Polyopisthocotylea</taxon>
        <taxon>Polystomatidea</taxon>
        <taxon>Polystomatidae</taxon>
        <taxon>Protopolystoma</taxon>
    </lineage>
</organism>
<gene>
    <name evidence="1" type="ORF">PXEA_LOCUS15367</name>
</gene>